<reference evidence="1" key="1">
    <citation type="submission" date="2015-04" db="EMBL/GenBank/DDBJ databases">
        <title>The genome sequence of the plant pathogenic Rhizarian Plasmodiophora brassicae reveals insights in its biotrophic life cycle and the origin of chitin synthesis.</title>
        <authorList>
            <person name="Schwelm A."/>
            <person name="Fogelqvist J."/>
            <person name="Knaust A."/>
            <person name="Julke S."/>
            <person name="Lilja T."/>
            <person name="Dhandapani V."/>
            <person name="Bonilla-Rosso G."/>
            <person name="Karlsson M."/>
            <person name="Shevchenko A."/>
            <person name="Choi S.R."/>
            <person name="Kim H.G."/>
            <person name="Park J.Y."/>
            <person name="Lim Y.P."/>
            <person name="Ludwig-Muller J."/>
            <person name="Dixelius C."/>
        </authorList>
    </citation>
    <scope>NUCLEOTIDE SEQUENCE</scope>
    <source>
        <tissue evidence="1">Potato root galls</tissue>
    </source>
</reference>
<protein>
    <submittedName>
        <fullName evidence="1">Uncharacterized protein</fullName>
    </submittedName>
</protein>
<dbReference type="AlphaFoldDB" id="A0A0H5QG53"/>
<accession>A0A0H5QG53</accession>
<name>A0A0H5QG53_9EUKA</name>
<dbReference type="EMBL" id="HACM01000125">
    <property type="protein sequence ID" value="CRZ00567.1"/>
    <property type="molecule type" value="Transcribed_RNA"/>
</dbReference>
<evidence type="ECO:0000313" key="1">
    <source>
        <dbReference type="EMBL" id="CRZ00567.1"/>
    </source>
</evidence>
<sequence>VWGSESKAAIVGDPGVLRKRDRDHDDEKKWYNMELFALSGTTRNIDLALMTIYVTEACYDPRLTCSCNVPVLVSQIRTKISSRSLVRDYSQVMFVSSTVIYYLVAPQR</sequence>
<feature type="non-terminal residue" evidence="1">
    <location>
        <position position="1"/>
    </location>
</feature>
<proteinExistence type="predicted"/>
<organism evidence="1">
    <name type="scientific">Spongospora subterranea</name>
    <dbReference type="NCBI Taxonomy" id="70186"/>
    <lineage>
        <taxon>Eukaryota</taxon>
        <taxon>Sar</taxon>
        <taxon>Rhizaria</taxon>
        <taxon>Endomyxa</taxon>
        <taxon>Phytomyxea</taxon>
        <taxon>Plasmodiophorida</taxon>
        <taxon>Plasmodiophoridae</taxon>
        <taxon>Spongospora</taxon>
    </lineage>
</organism>